<keyword evidence="3 6" id="KW-0812">Transmembrane</keyword>
<dbReference type="OrthoDB" id="361483at2"/>
<sequence>MEKFIKWCVSILPKPLQNIYYKYEEKWLYLVFGGLTTVVSIVTKLLLFKFVPGEPKWESTAGVVFSWICAVTFAFFTNKKYVFKNETKTSKEFWKVFASFYGARLATLGMEEVIFLVCCDWLGMSKTLITFLSQILIFIANYILSKVFVFKNKDNTASESAHE</sequence>
<evidence type="ECO:0000256" key="4">
    <source>
        <dbReference type="ARBA" id="ARBA00022989"/>
    </source>
</evidence>
<evidence type="ECO:0000256" key="1">
    <source>
        <dbReference type="ARBA" id="ARBA00004141"/>
    </source>
</evidence>
<feature type="transmembrane region" description="Helical" evidence="6">
    <location>
        <begin position="59"/>
        <end position="76"/>
    </location>
</feature>
<feature type="transmembrane region" description="Helical" evidence="6">
    <location>
        <begin position="96"/>
        <end position="117"/>
    </location>
</feature>
<evidence type="ECO:0000313" key="9">
    <source>
        <dbReference type="Proteomes" id="UP000183190"/>
    </source>
</evidence>
<evidence type="ECO:0000256" key="3">
    <source>
        <dbReference type="ARBA" id="ARBA00022692"/>
    </source>
</evidence>
<proteinExistence type="inferred from homology"/>
<name>A0A1H6IEZ1_RUMFL</name>
<gene>
    <name evidence="8" type="ORF">SAMN02910265_00674</name>
</gene>
<evidence type="ECO:0000256" key="5">
    <source>
        <dbReference type="ARBA" id="ARBA00023136"/>
    </source>
</evidence>
<dbReference type="PANTHER" id="PTHR38459:SF5">
    <property type="entry name" value="CELL WALL TEICHOIC ACID GLYCOSYLATION PROTEIN GTCA"/>
    <property type="match status" value="1"/>
</dbReference>
<evidence type="ECO:0000259" key="7">
    <source>
        <dbReference type="Pfam" id="PF04138"/>
    </source>
</evidence>
<dbReference type="InterPro" id="IPR051401">
    <property type="entry name" value="GtrA_CellWall_Glycosyl"/>
</dbReference>
<reference evidence="8 9" key="1">
    <citation type="submission" date="2016-10" db="EMBL/GenBank/DDBJ databases">
        <authorList>
            <person name="de Groot N.N."/>
        </authorList>
    </citation>
    <scope>NUCLEOTIDE SEQUENCE [LARGE SCALE GENOMIC DNA]</scope>
    <source>
        <strain evidence="8 9">YAD2003</strain>
    </source>
</reference>
<dbReference type="GO" id="GO:0000271">
    <property type="term" value="P:polysaccharide biosynthetic process"/>
    <property type="evidence" value="ECO:0007669"/>
    <property type="project" value="InterPro"/>
</dbReference>
<dbReference type="PANTHER" id="PTHR38459">
    <property type="entry name" value="PROPHAGE BACTOPRENOL-LINKED GLUCOSE TRANSLOCASE HOMOLOG"/>
    <property type="match status" value="1"/>
</dbReference>
<keyword evidence="5 6" id="KW-0472">Membrane</keyword>
<accession>A0A1H6IEZ1</accession>
<dbReference type="EMBL" id="FNWV01000002">
    <property type="protein sequence ID" value="SEH44864.1"/>
    <property type="molecule type" value="Genomic_DNA"/>
</dbReference>
<feature type="domain" description="GtrA/DPMS transmembrane" evidence="7">
    <location>
        <begin position="29"/>
        <end position="150"/>
    </location>
</feature>
<evidence type="ECO:0000313" key="8">
    <source>
        <dbReference type="EMBL" id="SEH44864.1"/>
    </source>
</evidence>
<keyword evidence="4 6" id="KW-1133">Transmembrane helix</keyword>
<dbReference type="InterPro" id="IPR007267">
    <property type="entry name" value="GtrA_DPMS_TM"/>
</dbReference>
<dbReference type="GO" id="GO:0005886">
    <property type="term" value="C:plasma membrane"/>
    <property type="evidence" value="ECO:0007669"/>
    <property type="project" value="TreeGrafter"/>
</dbReference>
<comment type="subcellular location">
    <subcellularLocation>
        <location evidence="1">Membrane</location>
        <topology evidence="1">Multi-pass membrane protein</topology>
    </subcellularLocation>
</comment>
<dbReference type="RefSeq" id="WP_074714493.1">
    <property type="nucleotide sequence ID" value="NZ_FNWV01000002.1"/>
</dbReference>
<organism evidence="8 9">
    <name type="scientific">Ruminococcus flavefaciens</name>
    <dbReference type="NCBI Taxonomy" id="1265"/>
    <lineage>
        <taxon>Bacteria</taxon>
        <taxon>Bacillati</taxon>
        <taxon>Bacillota</taxon>
        <taxon>Clostridia</taxon>
        <taxon>Eubacteriales</taxon>
        <taxon>Oscillospiraceae</taxon>
        <taxon>Ruminococcus</taxon>
    </lineage>
</organism>
<evidence type="ECO:0000256" key="6">
    <source>
        <dbReference type="SAM" id="Phobius"/>
    </source>
</evidence>
<feature type="transmembrane region" description="Helical" evidence="6">
    <location>
        <begin position="123"/>
        <end position="144"/>
    </location>
</feature>
<protein>
    <submittedName>
        <fullName evidence="8">Putative flippase GtrA (Transmembrane translocase of bactoprenol-linked glucose)</fullName>
    </submittedName>
</protein>
<dbReference type="AlphaFoldDB" id="A0A1H6IEZ1"/>
<comment type="similarity">
    <text evidence="2">Belongs to the GtrA family.</text>
</comment>
<evidence type="ECO:0000256" key="2">
    <source>
        <dbReference type="ARBA" id="ARBA00009399"/>
    </source>
</evidence>
<dbReference type="Pfam" id="PF04138">
    <property type="entry name" value="GtrA_DPMS_TM"/>
    <property type="match status" value="1"/>
</dbReference>
<dbReference type="Proteomes" id="UP000183190">
    <property type="component" value="Unassembled WGS sequence"/>
</dbReference>
<feature type="transmembrane region" description="Helical" evidence="6">
    <location>
        <begin position="27"/>
        <end position="47"/>
    </location>
</feature>